<organism evidence="1">
    <name type="scientific">Kitasatospora sp. CMC57</name>
    <dbReference type="NCBI Taxonomy" id="3231513"/>
    <lineage>
        <taxon>Bacteria</taxon>
        <taxon>Bacillati</taxon>
        <taxon>Actinomycetota</taxon>
        <taxon>Actinomycetes</taxon>
        <taxon>Kitasatosporales</taxon>
        <taxon>Streptomycetaceae</taxon>
        <taxon>Kitasatospora</taxon>
    </lineage>
</organism>
<gene>
    <name evidence="1" type="ORF">KCMC57_49070</name>
</gene>
<dbReference type="EMBL" id="AP035881">
    <property type="protein sequence ID" value="BFP48539.1"/>
    <property type="molecule type" value="Genomic_DNA"/>
</dbReference>
<accession>A0AB33K4B7</accession>
<evidence type="ECO:0000313" key="1">
    <source>
        <dbReference type="EMBL" id="BFP48539.1"/>
    </source>
</evidence>
<dbReference type="AlphaFoldDB" id="A0AB33K4B7"/>
<dbReference type="RefSeq" id="WP_407990745.1">
    <property type="nucleotide sequence ID" value="NZ_AP035881.2"/>
</dbReference>
<dbReference type="Gene3D" id="1.25.10.10">
    <property type="entry name" value="Leucine-rich Repeat Variant"/>
    <property type="match status" value="1"/>
</dbReference>
<name>A0AB33K4B7_9ACTN</name>
<protein>
    <recommendedName>
        <fullName evidence="2">HEAT repeat domain-containing protein</fullName>
    </recommendedName>
</protein>
<sequence length="230" mass="25271">MKIDEVGAGTDELFIGALAEIGVEDGPTPCLLALHGRPTRDVFERAASLLAHDEPAERELGAMVLRELGPYDAEGRRPFSAETIEVVVAELPSEPDPWVRGWMISVFGYHHARERLDLVLGHRADPAQPVRFSVAAALPGLADPERTQEWVVEALLRLAEDESEAVRWYALYALFNETAGITDEQKTGWATALVERGDPERRAELRHLAATLNRDAYAALGEALGQNRSA</sequence>
<dbReference type="SUPFAM" id="SSF48371">
    <property type="entry name" value="ARM repeat"/>
    <property type="match status" value="1"/>
</dbReference>
<proteinExistence type="predicted"/>
<evidence type="ECO:0008006" key="2">
    <source>
        <dbReference type="Google" id="ProtNLM"/>
    </source>
</evidence>
<dbReference type="InterPro" id="IPR011989">
    <property type="entry name" value="ARM-like"/>
</dbReference>
<reference evidence="1" key="1">
    <citation type="submission" date="2024-07" db="EMBL/GenBank/DDBJ databases">
        <title>Complete genome sequences of cellulolytic bacteria, Kitasatospora sp. CMC57 and Streptomyces sp. CMC78, isolated from Japanese agricultural soil.</title>
        <authorList>
            <person name="Hashimoto T."/>
            <person name="Ito M."/>
            <person name="Iwamoto M."/>
            <person name="Fukahori D."/>
            <person name="Shoda T."/>
            <person name="Sakoda M."/>
            <person name="Morohoshi T."/>
            <person name="Mitsuboshi M."/>
            <person name="Nishizawa T."/>
        </authorList>
    </citation>
    <scope>NUCLEOTIDE SEQUENCE</scope>
    <source>
        <strain evidence="1">CMC57</strain>
    </source>
</reference>
<dbReference type="InterPro" id="IPR016024">
    <property type="entry name" value="ARM-type_fold"/>
</dbReference>